<proteinExistence type="inferred from homology"/>
<dbReference type="RefSeq" id="WP_131612862.1">
    <property type="nucleotide sequence ID" value="NZ_SJSM01000038.1"/>
</dbReference>
<feature type="signal peptide" evidence="7">
    <location>
        <begin position="1"/>
        <end position="20"/>
    </location>
</feature>
<evidence type="ECO:0000259" key="8">
    <source>
        <dbReference type="PROSITE" id="PS50059"/>
    </source>
</evidence>
<dbReference type="EMBL" id="SJSM01000038">
    <property type="protein sequence ID" value="TCC82891.1"/>
    <property type="molecule type" value="Genomic_DNA"/>
</dbReference>
<comment type="similarity">
    <text evidence="2 6">Belongs to the FKBP-type PPIase family.</text>
</comment>
<dbReference type="PROSITE" id="PS50059">
    <property type="entry name" value="FKBP_PPIASE"/>
    <property type="match status" value="2"/>
</dbReference>
<evidence type="ECO:0000256" key="2">
    <source>
        <dbReference type="ARBA" id="ARBA00006577"/>
    </source>
</evidence>
<dbReference type="InterPro" id="IPR001179">
    <property type="entry name" value="PPIase_FKBP_dom"/>
</dbReference>
<comment type="catalytic activity">
    <reaction evidence="1 5 6">
        <text>[protein]-peptidylproline (omega=180) = [protein]-peptidylproline (omega=0)</text>
        <dbReference type="Rhea" id="RHEA:16237"/>
        <dbReference type="Rhea" id="RHEA-COMP:10747"/>
        <dbReference type="Rhea" id="RHEA-COMP:10748"/>
        <dbReference type="ChEBI" id="CHEBI:83833"/>
        <dbReference type="ChEBI" id="CHEBI:83834"/>
        <dbReference type="EC" id="5.2.1.8"/>
    </reaction>
</comment>
<evidence type="ECO:0000256" key="1">
    <source>
        <dbReference type="ARBA" id="ARBA00000971"/>
    </source>
</evidence>
<evidence type="ECO:0000256" key="5">
    <source>
        <dbReference type="PROSITE-ProRule" id="PRU00277"/>
    </source>
</evidence>
<keyword evidence="3 5" id="KW-0697">Rotamase</keyword>
<protein>
    <recommendedName>
        <fullName evidence="6">Peptidyl-prolyl cis-trans isomerase</fullName>
        <ecNumber evidence="6">5.2.1.8</ecNumber>
    </recommendedName>
</protein>
<dbReference type="PANTHER" id="PTHR43811:SF19">
    <property type="entry name" value="39 KDA FK506-BINDING NUCLEAR PROTEIN"/>
    <property type="match status" value="1"/>
</dbReference>
<evidence type="ECO:0000256" key="3">
    <source>
        <dbReference type="ARBA" id="ARBA00023110"/>
    </source>
</evidence>
<organism evidence="9 10">
    <name type="scientific">Pedobacter hiemivivus</name>
    <dbReference type="NCBI Taxonomy" id="2530454"/>
    <lineage>
        <taxon>Bacteria</taxon>
        <taxon>Pseudomonadati</taxon>
        <taxon>Bacteroidota</taxon>
        <taxon>Sphingobacteriia</taxon>
        <taxon>Sphingobacteriales</taxon>
        <taxon>Sphingobacteriaceae</taxon>
        <taxon>Pedobacter</taxon>
    </lineage>
</organism>
<dbReference type="GO" id="GO:0003755">
    <property type="term" value="F:peptidyl-prolyl cis-trans isomerase activity"/>
    <property type="evidence" value="ECO:0007669"/>
    <property type="project" value="UniProtKB-UniRule"/>
</dbReference>
<evidence type="ECO:0000313" key="10">
    <source>
        <dbReference type="Proteomes" id="UP000291117"/>
    </source>
</evidence>
<dbReference type="SUPFAM" id="SSF54534">
    <property type="entry name" value="FKBP-like"/>
    <property type="match status" value="2"/>
</dbReference>
<dbReference type="Gene3D" id="3.10.50.40">
    <property type="match status" value="2"/>
</dbReference>
<feature type="domain" description="PPIase FKBP-type" evidence="8">
    <location>
        <begin position="208"/>
        <end position="297"/>
    </location>
</feature>
<feature type="domain" description="PPIase FKBP-type" evidence="8">
    <location>
        <begin position="71"/>
        <end position="164"/>
    </location>
</feature>
<dbReference type="Pfam" id="PF00254">
    <property type="entry name" value="FKBP_C"/>
    <property type="match status" value="2"/>
</dbReference>
<keyword evidence="7" id="KW-0732">Signal</keyword>
<evidence type="ECO:0000256" key="6">
    <source>
        <dbReference type="RuleBase" id="RU003915"/>
    </source>
</evidence>
<dbReference type="InterPro" id="IPR046357">
    <property type="entry name" value="PPIase_dom_sf"/>
</dbReference>
<dbReference type="EC" id="5.2.1.8" evidence="6"/>
<keyword evidence="10" id="KW-1185">Reference proteome</keyword>
<feature type="chain" id="PRO_5020621071" description="Peptidyl-prolyl cis-trans isomerase" evidence="7">
    <location>
        <begin position="21"/>
        <end position="299"/>
    </location>
</feature>
<dbReference type="PANTHER" id="PTHR43811">
    <property type="entry name" value="FKBP-TYPE PEPTIDYL-PROLYL CIS-TRANS ISOMERASE FKPA"/>
    <property type="match status" value="1"/>
</dbReference>
<comment type="caution">
    <text evidence="9">The sequence shown here is derived from an EMBL/GenBank/DDBJ whole genome shotgun (WGS) entry which is preliminary data.</text>
</comment>
<evidence type="ECO:0000256" key="4">
    <source>
        <dbReference type="ARBA" id="ARBA00023235"/>
    </source>
</evidence>
<sequence length="299" mass="32377">MIKKLSLYAFALLGCLVLFNSCNKEYESIEVIDTRAIEDYIAKNNLVGVKDTLGYYYQIITPGDGAAVANTDSVYYTYDFKRANGVSIIKNGDYQIPGTFLGYTDRFSFKTIPGVRLTLAKLKKGGTARIIIPSSMAFGKNGNTALGVESNEIIIIELSLPKLDHQYQVDNFLINKFVTANSLVTVKPPSRIQYIVSSVGTGADILPTSKIKAKYTGRLLNGTVFDSSADGVEFNLDEVIQGWTLGIPGNIKVGGKIRLLIPSDLAYGKSAQTDGIGNTTIPANSCLDFDIEVVSITAP</sequence>
<accession>A0A4R0M9S0</accession>
<reference evidence="9 10" key="1">
    <citation type="submission" date="2019-02" db="EMBL/GenBank/DDBJ databases">
        <title>Pedobacter sp. RP-3-8 sp. nov., isolated from Arctic soil.</title>
        <authorList>
            <person name="Dahal R.H."/>
        </authorList>
    </citation>
    <scope>NUCLEOTIDE SEQUENCE [LARGE SCALE GENOMIC DNA]</scope>
    <source>
        <strain evidence="9 10">RP-3-8</strain>
    </source>
</reference>
<gene>
    <name evidence="9" type="ORF">EZ444_26170</name>
</gene>
<evidence type="ECO:0000313" key="9">
    <source>
        <dbReference type="EMBL" id="TCC82891.1"/>
    </source>
</evidence>
<evidence type="ECO:0000256" key="7">
    <source>
        <dbReference type="SAM" id="SignalP"/>
    </source>
</evidence>
<dbReference type="OrthoDB" id="669809at2"/>
<keyword evidence="4 5" id="KW-0413">Isomerase</keyword>
<dbReference type="PROSITE" id="PS51257">
    <property type="entry name" value="PROKAR_LIPOPROTEIN"/>
    <property type="match status" value="1"/>
</dbReference>
<name>A0A4R0M9S0_9SPHI</name>
<dbReference type="AlphaFoldDB" id="A0A4R0M9S0"/>
<dbReference type="Proteomes" id="UP000291117">
    <property type="component" value="Unassembled WGS sequence"/>
</dbReference>